<dbReference type="RefSeq" id="WP_320686833.1">
    <property type="nucleotide sequence ID" value="NZ_JAXBLV010000176.1"/>
</dbReference>
<accession>A0ABU5EY28</accession>
<evidence type="ECO:0008006" key="3">
    <source>
        <dbReference type="Google" id="ProtNLM"/>
    </source>
</evidence>
<comment type="caution">
    <text evidence="1">The sequence shown here is derived from an EMBL/GenBank/DDBJ whole genome shotgun (WGS) entry which is preliminary data.</text>
</comment>
<gene>
    <name evidence="1" type="ORF">R5W23_001437</name>
</gene>
<keyword evidence="2" id="KW-1185">Reference proteome</keyword>
<protein>
    <recommendedName>
        <fullName evidence="3">Zinc-finger domain-containing protein</fullName>
    </recommendedName>
</protein>
<name>A0ABU5EY28_9BACT</name>
<dbReference type="EMBL" id="JAXBLV010000176">
    <property type="protein sequence ID" value="MDY3560212.1"/>
    <property type="molecule type" value="Genomic_DNA"/>
</dbReference>
<proteinExistence type="predicted"/>
<sequence>MLTPEPDFDDEHDFDRVAPECRATVEAVQSLLDGDGPDALDSDPHAGACAACRERIRAARVLLAVFAVPSAPPRVPAGFADRVMNRLQVAERPQRRAPSRRVSRTAARFALAAAVLIAAFVVANRFPKPGAVVPNEVAEQPKPELAPQPRASVTVPHPIRINDEVAKAGQALRDTPKPFTESVAAAPKLFEAFATALGQPVEPMGDVLEPARKSLAELPDAARTGLEPVTGTAQKAFDRLLRDVAAMKPKS</sequence>
<organism evidence="1 2">
    <name type="scientific">Gemmata algarum</name>
    <dbReference type="NCBI Taxonomy" id="2975278"/>
    <lineage>
        <taxon>Bacteria</taxon>
        <taxon>Pseudomonadati</taxon>
        <taxon>Planctomycetota</taxon>
        <taxon>Planctomycetia</taxon>
        <taxon>Gemmatales</taxon>
        <taxon>Gemmataceae</taxon>
        <taxon>Gemmata</taxon>
    </lineage>
</organism>
<evidence type="ECO:0000313" key="2">
    <source>
        <dbReference type="Proteomes" id="UP001272242"/>
    </source>
</evidence>
<dbReference type="Proteomes" id="UP001272242">
    <property type="component" value="Unassembled WGS sequence"/>
</dbReference>
<reference evidence="2" key="1">
    <citation type="journal article" date="2023" name="Mar. Drugs">
        <title>Gemmata algarum, a Novel Planctomycete Isolated from an Algal Mat, Displays Antimicrobial Activity.</title>
        <authorList>
            <person name="Kumar G."/>
            <person name="Kallscheuer N."/>
            <person name="Kashif M."/>
            <person name="Ahamad S."/>
            <person name="Jagadeeshwari U."/>
            <person name="Pannikurungottu S."/>
            <person name="Haufschild T."/>
            <person name="Kabuu M."/>
            <person name="Sasikala C."/>
            <person name="Jogler C."/>
            <person name="Ramana C."/>
        </authorList>
    </citation>
    <scope>NUCLEOTIDE SEQUENCE [LARGE SCALE GENOMIC DNA]</scope>
    <source>
        <strain evidence="2">JC673</strain>
    </source>
</reference>
<evidence type="ECO:0000313" key="1">
    <source>
        <dbReference type="EMBL" id="MDY3560212.1"/>
    </source>
</evidence>